<evidence type="ECO:0000313" key="4">
    <source>
        <dbReference type="EMBL" id="KAF9695025.1"/>
    </source>
</evidence>
<dbReference type="InterPro" id="IPR039874">
    <property type="entry name" value="WAPL"/>
</dbReference>
<comment type="similarity">
    <text evidence="1">Belongs to the WAPL family.</text>
</comment>
<feature type="compositionally biased region" description="Polar residues" evidence="2">
    <location>
        <begin position="1"/>
        <end position="11"/>
    </location>
</feature>
<feature type="compositionally biased region" description="Low complexity" evidence="2">
    <location>
        <begin position="384"/>
        <end position="395"/>
    </location>
</feature>
<feature type="region of interest" description="Disordered" evidence="2">
    <location>
        <begin position="1"/>
        <end position="252"/>
    </location>
</feature>
<reference evidence="4" key="1">
    <citation type="submission" date="2018-12" db="EMBL/GenBank/DDBJ databases">
        <authorList>
            <person name="Syme R.A."/>
            <person name="Farfan-Caceres L."/>
            <person name="Lichtenzveig J."/>
        </authorList>
    </citation>
    <scope>NUCLEOTIDE SEQUENCE</scope>
    <source>
        <strain evidence="4">Al4</strain>
    </source>
</reference>
<evidence type="ECO:0000259" key="3">
    <source>
        <dbReference type="Pfam" id="PF07814"/>
    </source>
</evidence>
<evidence type="ECO:0000256" key="2">
    <source>
        <dbReference type="SAM" id="MobiDB-lite"/>
    </source>
</evidence>
<dbReference type="EMBL" id="RZGK01000012">
    <property type="protein sequence ID" value="KAF9695025.1"/>
    <property type="molecule type" value="Genomic_DNA"/>
</dbReference>
<dbReference type="AlphaFoldDB" id="A0A8H7IYH7"/>
<protein>
    <recommendedName>
        <fullName evidence="3">Wings apart-like protein C-terminal domain-containing protein</fullName>
    </recommendedName>
</protein>
<keyword evidence="5" id="KW-1185">Reference proteome</keyword>
<feature type="compositionally biased region" description="Polar residues" evidence="2">
    <location>
        <begin position="171"/>
        <end position="186"/>
    </location>
</feature>
<sequence length="1096" mass="119547">MASFMSSTFTTGERRKKVITYGKSSRLPPSRPSITAEDAPSPERPRKHTNTSNEPAKQNGGLSETARASANARATTTSPDVFDVPSEDELESQLIKPTNRPASLQRSKIETGSGPKVARKDDSAPRRQVATVARLPKQPVGLKPAETKKSSQGQVALQRPARVDALPSKPLPTSKTSQTKALQSPEGQKRAATSGRRLQRSNTSSKDVSRATTPDSPANSAVKVRSVARTTSTLPNRKATKSSTRQPASLDVFDVPLDEEEASLPIPKPPRQIARQTLKDTSKEFATTRVSSLNPPQSMLVKSHELGTLQSRKRKGSTSSITAPKSVVARTQELVIAQRDRKMAKREKGTSPGHGSTKPLVSSSVPQAATAGASISKPRRTRTRTVPVVSHPTVSKGQSSPAMLHSMVPVAQASKTPLGDVAAEALASDDTMYDIPDPMTTPIRPTPLRRTTTSTPGSVTPRQKDLFSTLLGGSAAPKTPASALASLQLTDKKPRSLLGALARSKSDLTCSSQSRKTRLIDTLRDEETSSEEDESESDEETETTTAADTTPRVKPAVIERSIDDLGVDQTAQADSQTSQISSGAVTRPRLTYAAQRSYLQEANPEDEFLISMDLDDNWKLDSQTVSTDDEDGPTSQVRTYRELKKYGQNTMFSWDMEESIREISDESNKSARRIALMDLCTKMADAGFVSQLLDSGFTHKLLQNMTSGSDVIFDFITTASVLFILQTKPAFAVVDQIYRSGVMTTLIKVVDNDVDISRIARDRKSNMSKIAQESLVDFRVLVLTAKVWSSNIPEKASPQILALKTIDLLIRSLRESGSTEGLLSPAEVSKIVNIFATSSSRIKALKASSQDFFTVDCALSILETVSIVEQDYSTWPTKILQHLAEALPVFFEDNDLSKTVEAMKLCMNLTNNKPKACQPFCIQAFIQPLLHFIVGRFDLLHSGELEAEGRTQILAALTLGLGAMINLAELSDQARHNAIDERKSVEVLVKTFVVGSERAAEADSVEESEFSVQIGFLTVLLGNLCLNNTVRSKVRASLPGQQLQPLVDQMKEFARIHEHVDKRTASRFDGPEGQAALNNYYIRIMHVVRKLEDAKD</sequence>
<reference evidence="4" key="2">
    <citation type="submission" date="2020-09" db="EMBL/GenBank/DDBJ databases">
        <title>Reference genome assembly for Australian Ascochyta lentis isolate Al4.</title>
        <authorList>
            <person name="Lee R.C."/>
            <person name="Farfan-Caceres L.M."/>
            <person name="Debler J.W."/>
            <person name="Williams A.H."/>
            <person name="Henares B.M."/>
        </authorList>
    </citation>
    <scope>NUCLEOTIDE SEQUENCE</scope>
    <source>
        <strain evidence="4">Al4</strain>
    </source>
</reference>
<dbReference type="PANTHER" id="PTHR22100:SF13">
    <property type="entry name" value="WINGS APART-LIKE PROTEIN HOMOLOG"/>
    <property type="match status" value="1"/>
</dbReference>
<feature type="region of interest" description="Disordered" evidence="2">
    <location>
        <begin position="339"/>
        <end position="401"/>
    </location>
</feature>
<gene>
    <name evidence="4" type="ORF">EKO04_007133</name>
</gene>
<feature type="compositionally biased region" description="Low complexity" evidence="2">
    <location>
        <begin position="65"/>
        <end position="78"/>
    </location>
</feature>
<feature type="compositionally biased region" description="Low complexity" evidence="2">
    <location>
        <begin position="438"/>
        <end position="456"/>
    </location>
</feature>
<dbReference type="Proteomes" id="UP000651452">
    <property type="component" value="Unassembled WGS sequence"/>
</dbReference>
<name>A0A8H7IYH7_9PLEO</name>
<proteinExistence type="inferred from homology"/>
<comment type="caution">
    <text evidence="4">The sequence shown here is derived from an EMBL/GenBank/DDBJ whole genome shotgun (WGS) entry which is preliminary data.</text>
</comment>
<feature type="compositionally biased region" description="Polar residues" evidence="2">
    <location>
        <begin position="228"/>
        <end position="247"/>
    </location>
</feature>
<feature type="region of interest" description="Disordered" evidence="2">
    <location>
        <begin position="283"/>
        <end position="323"/>
    </location>
</feature>
<feature type="compositionally biased region" description="Polar residues" evidence="2">
    <location>
        <begin position="200"/>
        <end position="219"/>
    </location>
</feature>
<accession>A0A8H7IYH7</accession>
<evidence type="ECO:0000256" key="1">
    <source>
        <dbReference type="ARBA" id="ARBA00006854"/>
    </source>
</evidence>
<dbReference type="Gene3D" id="1.25.10.10">
    <property type="entry name" value="Leucine-rich Repeat Variant"/>
    <property type="match status" value="1"/>
</dbReference>
<feature type="compositionally biased region" description="Polar residues" evidence="2">
    <location>
        <begin position="50"/>
        <end position="62"/>
    </location>
</feature>
<dbReference type="OrthoDB" id="78088at2759"/>
<evidence type="ECO:0000313" key="5">
    <source>
        <dbReference type="Proteomes" id="UP000651452"/>
    </source>
</evidence>
<feature type="compositionally biased region" description="Polar residues" evidence="2">
    <location>
        <begin position="284"/>
        <end position="297"/>
    </location>
</feature>
<dbReference type="Pfam" id="PF07814">
    <property type="entry name" value="WAPL"/>
    <property type="match status" value="1"/>
</dbReference>
<dbReference type="PANTHER" id="PTHR22100">
    <property type="entry name" value="WINGS APART-LIKE PROTEIN HOMOLOG"/>
    <property type="match status" value="1"/>
</dbReference>
<organism evidence="4 5">
    <name type="scientific">Ascochyta lentis</name>
    <dbReference type="NCBI Taxonomy" id="205686"/>
    <lineage>
        <taxon>Eukaryota</taxon>
        <taxon>Fungi</taxon>
        <taxon>Dikarya</taxon>
        <taxon>Ascomycota</taxon>
        <taxon>Pezizomycotina</taxon>
        <taxon>Dothideomycetes</taxon>
        <taxon>Pleosporomycetidae</taxon>
        <taxon>Pleosporales</taxon>
        <taxon>Pleosporineae</taxon>
        <taxon>Didymellaceae</taxon>
        <taxon>Ascochyta</taxon>
    </lineage>
</organism>
<feature type="region of interest" description="Disordered" evidence="2">
    <location>
        <begin position="432"/>
        <end position="463"/>
    </location>
</feature>
<dbReference type="InterPro" id="IPR022771">
    <property type="entry name" value="WAPL_C"/>
</dbReference>
<feature type="domain" description="Wings apart-like protein C-terminal" evidence="3">
    <location>
        <begin position="636"/>
        <end position="973"/>
    </location>
</feature>
<feature type="region of interest" description="Disordered" evidence="2">
    <location>
        <begin position="523"/>
        <end position="556"/>
    </location>
</feature>
<feature type="compositionally biased region" description="Acidic residues" evidence="2">
    <location>
        <begin position="528"/>
        <end position="542"/>
    </location>
</feature>
<feature type="compositionally biased region" description="Basic and acidic residues" evidence="2">
    <location>
        <begin position="339"/>
        <end position="349"/>
    </location>
</feature>
<dbReference type="InterPro" id="IPR011989">
    <property type="entry name" value="ARM-like"/>
</dbReference>